<dbReference type="EMBL" id="PGOL01004169">
    <property type="protein sequence ID" value="PKI38248.1"/>
    <property type="molecule type" value="Genomic_DNA"/>
</dbReference>
<reference evidence="2 3" key="1">
    <citation type="submission" date="2017-11" db="EMBL/GenBank/DDBJ databases">
        <title>De-novo sequencing of pomegranate (Punica granatum L.) genome.</title>
        <authorList>
            <person name="Akparov Z."/>
            <person name="Amiraslanov A."/>
            <person name="Hajiyeva S."/>
            <person name="Abbasov M."/>
            <person name="Kaur K."/>
            <person name="Hamwieh A."/>
            <person name="Solovyev V."/>
            <person name="Salamov A."/>
            <person name="Braich B."/>
            <person name="Kosarev P."/>
            <person name="Mahmoud A."/>
            <person name="Hajiyev E."/>
            <person name="Babayeva S."/>
            <person name="Izzatullayeva V."/>
            <person name="Mammadov A."/>
            <person name="Mammadov A."/>
            <person name="Sharifova S."/>
            <person name="Ojaghi J."/>
            <person name="Eynullazada K."/>
            <person name="Bayramov B."/>
            <person name="Abdulazimova A."/>
            <person name="Shahmuradov I."/>
        </authorList>
    </citation>
    <scope>NUCLEOTIDE SEQUENCE [LARGE SCALE GENOMIC DNA]</scope>
    <source>
        <strain evidence="3">cv. AG2017</strain>
        <tissue evidence="2">Leaf</tissue>
    </source>
</reference>
<feature type="region of interest" description="Disordered" evidence="1">
    <location>
        <begin position="1"/>
        <end position="104"/>
    </location>
</feature>
<protein>
    <submittedName>
        <fullName evidence="2">Uncharacterized protein</fullName>
    </submittedName>
</protein>
<feature type="compositionally biased region" description="Polar residues" evidence="1">
    <location>
        <begin position="44"/>
        <end position="61"/>
    </location>
</feature>
<sequence length="173" mass="18684">MPHWPGHPDLSRTPFLTRLSGPALLTSRRPPKTGLQAPRDRQGHGTSVRQPFGTLQGSSRDVSVVANAPDEPSEHVHGKQRSQRFPNTSRNSGNTEKIPASARSGTFHERLDLPLRSPTSPTLHRVVTGARVPTRFSPDCRGCQLLSLSPVAVKPSLATPAAASPTLFLLQRG</sequence>
<accession>A0A2I0I2P7</accession>
<gene>
    <name evidence="2" type="ORF">CRG98_041364</name>
</gene>
<keyword evidence="3" id="KW-1185">Reference proteome</keyword>
<dbReference type="AlphaFoldDB" id="A0A2I0I2P7"/>
<comment type="caution">
    <text evidence="2">The sequence shown here is derived from an EMBL/GenBank/DDBJ whole genome shotgun (WGS) entry which is preliminary data.</text>
</comment>
<dbReference type="Proteomes" id="UP000233551">
    <property type="component" value="Unassembled WGS sequence"/>
</dbReference>
<name>A0A2I0I2P7_PUNGR</name>
<organism evidence="2 3">
    <name type="scientific">Punica granatum</name>
    <name type="common">Pomegranate</name>
    <dbReference type="NCBI Taxonomy" id="22663"/>
    <lineage>
        <taxon>Eukaryota</taxon>
        <taxon>Viridiplantae</taxon>
        <taxon>Streptophyta</taxon>
        <taxon>Embryophyta</taxon>
        <taxon>Tracheophyta</taxon>
        <taxon>Spermatophyta</taxon>
        <taxon>Magnoliopsida</taxon>
        <taxon>eudicotyledons</taxon>
        <taxon>Gunneridae</taxon>
        <taxon>Pentapetalae</taxon>
        <taxon>rosids</taxon>
        <taxon>malvids</taxon>
        <taxon>Myrtales</taxon>
        <taxon>Lythraceae</taxon>
        <taxon>Punica</taxon>
    </lineage>
</organism>
<proteinExistence type="predicted"/>
<feature type="compositionally biased region" description="Polar residues" evidence="1">
    <location>
        <begin position="83"/>
        <end position="95"/>
    </location>
</feature>
<evidence type="ECO:0000256" key="1">
    <source>
        <dbReference type="SAM" id="MobiDB-lite"/>
    </source>
</evidence>
<evidence type="ECO:0000313" key="3">
    <source>
        <dbReference type="Proteomes" id="UP000233551"/>
    </source>
</evidence>
<evidence type="ECO:0000313" key="2">
    <source>
        <dbReference type="EMBL" id="PKI38248.1"/>
    </source>
</evidence>